<reference evidence="2 3" key="1">
    <citation type="submission" date="2020-01" db="EMBL/GenBank/DDBJ databases">
        <title>Paenibacillus soybeanensis sp. nov. isolated from the nodules of soybean (Glycine max(L.) Merr).</title>
        <authorList>
            <person name="Wang H."/>
        </authorList>
    </citation>
    <scope>NUCLEOTIDE SEQUENCE [LARGE SCALE GENOMIC DNA]</scope>
    <source>
        <strain evidence="2 3">T1</strain>
    </source>
</reference>
<dbReference type="RefSeq" id="WP_161745919.1">
    <property type="nucleotide sequence ID" value="NZ_JAAAMV010000024.1"/>
</dbReference>
<dbReference type="EMBL" id="JAAAMV010000024">
    <property type="protein sequence ID" value="NBD26900.1"/>
    <property type="molecule type" value="Genomic_DNA"/>
</dbReference>
<name>A0ABW9XW25_9BACL</name>
<keyword evidence="3" id="KW-1185">Reference proteome</keyword>
<dbReference type="Proteomes" id="UP000665561">
    <property type="component" value="Unassembled WGS sequence"/>
</dbReference>
<protein>
    <recommendedName>
        <fullName evidence="1">Suppressor of fused-like domain-containing protein</fullName>
    </recommendedName>
</protein>
<proteinExistence type="predicted"/>
<accession>A0ABW9XW25</accession>
<evidence type="ECO:0000313" key="2">
    <source>
        <dbReference type="EMBL" id="NBD26900.1"/>
    </source>
</evidence>
<evidence type="ECO:0000259" key="1">
    <source>
        <dbReference type="Pfam" id="PF05076"/>
    </source>
</evidence>
<gene>
    <name evidence="2" type="ORF">GT019_23770</name>
</gene>
<dbReference type="InterPro" id="IPR020941">
    <property type="entry name" value="SUFU-like_domain"/>
</dbReference>
<sequence>MKRNVEIFLEHIEAIFDNDYKINKFDAIDGGSPIHLFSYKDIPEVGMTTFITYGLSEGNHTEWVGGKPELILSLESVDSAWGNAIAYLVSERRGIKRFSYGDLFTFTDPISLESRMSGFVVFSPAILDKETIKIDTNDKPIFLTGMYPIYIEEAQLINEVGLKQFWFTPGFDLYKVNRKNLGLKDCT</sequence>
<organism evidence="2 3">
    <name type="scientific">Paenibacillus glycinis</name>
    <dbReference type="NCBI Taxonomy" id="2697035"/>
    <lineage>
        <taxon>Bacteria</taxon>
        <taxon>Bacillati</taxon>
        <taxon>Bacillota</taxon>
        <taxon>Bacilli</taxon>
        <taxon>Bacillales</taxon>
        <taxon>Paenibacillaceae</taxon>
        <taxon>Paenibacillus</taxon>
    </lineage>
</organism>
<evidence type="ECO:0000313" key="3">
    <source>
        <dbReference type="Proteomes" id="UP000665561"/>
    </source>
</evidence>
<dbReference type="Pfam" id="PF05076">
    <property type="entry name" value="SUFU"/>
    <property type="match status" value="1"/>
</dbReference>
<feature type="domain" description="Suppressor of fused-like" evidence="1">
    <location>
        <begin position="32"/>
        <end position="166"/>
    </location>
</feature>
<comment type="caution">
    <text evidence="2">The sequence shown here is derived from an EMBL/GenBank/DDBJ whole genome shotgun (WGS) entry which is preliminary data.</text>
</comment>